<dbReference type="Proteomes" id="UP000248311">
    <property type="component" value="Unassembled WGS sequence"/>
</dbReference>
<keyword evidence="3" id="KW-1185">Reference proteome</keyword>
<organism evidence="2 3">
    <name type="scientific">Pseudoroseicyclus aestuarii</name>
    <dbReference type="NCBI Taxonomy" id="1795041"/>
    <lineage>
        <taxon>Bacteria</taxon>
        <taxon>Pseudomonadati</taxon>
        <taxon>Pseudomonadota</taxon>
        <taxon>Alphaproteobacteria</taxon>
        <taxon>Rhodobacterales</taxon>
        <taxon>Paracoccaceae</taxon>
        <taxon>Pseudoroseicyclus</taxon>
    </lineage>
</organism>
<comment type="caution">
    <text evidence="2">The sequence shown here is derived from an EMBL/GenBank/DDBJ whole genome shotgun (WGS) entry which is preliminary data.</text>
</comment>
<gene>
    <name evidence="2" type="ORF">DFP88_101704</name>
</gene>
<dbReference type="EMBL" id="QJTE01000001">
    <property type="protein sequence ID" value="PYE86029.1"/>
    <property type="molecule type" value="Genomic_DNA"/>
</dbReference>
<sequence length="174" mass="19230">MNVRPLPLAPGLAPPEARPHGGPAEVAGPVPERSAPKAASEAVAPEGPDNTLRQRPPPASLWGEVRQALLRLDTPEEIRTLKPWDVPMLPSTTRAEREERRLRLTGEESEALPGRQVAPETPWPLRDPLRPQHPPLFASWDRDETADRPPERPREADPRGPESSSAFPQPQPRV</sequence>
<name>A0A318T086_9RHOB</name>
<feature type="compositionally biased region" description="Basic and acidic residues" evidence="1">
    <location>
        <begin position="94"/>
        <end position="106"/>
    </location>
</feature>
<proteinExistence type="predicted"/>
<reference evidence="2 3" key="1">
    <citation type="submission" date="2018-06" db="EMBL/GenBank/DDBJ databases">
        <title>Genomic Encyclopedia of Type Strains, Phase III (KMG-III): the genomes of soil and plant-associated and newly described type strains.</title>
        <authorList>
            <person name="Whitman W."/>
        </authorList>
    </citation>
    <scope>NUCLEOTIDE SEQUENCE [LARGE SCALE GENOMIC DNA]</scope>
    <source>
        <strain evidence="2 3">CECT 9025</strain>
    </source>
</reference>
<evidence type="ECO:0000256" key="1">
    <source>
        <dbReference type="SAM" id="MobiDB-lite"/>
    </source>
</evidence>
<dbReference type="RefSeq" id="WP_146227403.1">
    <property type="nucleotide sequence ID" value="NZ_QJTE01000001.1"/>
</dbReference>
<feature type="region of interest" description="Disordered" evidence="1">
    <location>
        <begin position="74"/>
        <end position="174"/>
    </location>
</feature>
<feature type="compositionally biased region" description="Low complexity" evidence="1">
    <location>
        <begin position="1"/>
        <end position="15"/>
    </location>
</feature>
<evidence type="ECO:0000313" key="2">
    <source>
        <dbReference type="EMBL" id="PYE86029.1"/>
    </source>
</evidence>
<protein>
    <submittedName>
        <fullName evidence="2">Uncharacterized protein</fullName>
    </submittedName>
</protein>
<dbReference type="AlphaFoldDB" id="A0A318T086"/>
<feature type="compositionally biased region" description="Basic and acidic residues" evidence="1">
    <location>
        <begin position="140"/>
        <end position="160"/>
    </location>
</feature>
<accession>A0A318T086</accession>
<feature type="region of interest" description="Disordered" evidence="1">
    <location>
        <begin position="1"/>
        <end position="60"/>
    </location>
</feature>
<evidence type="ECO:0000313" key="3">
    <source>
        <dbReference type="Proteomes" id="UP000248311"/>
    </source>
</evidence>